<sequence length="255" mass="27574">MTLLPLFEPGRWAPKKDESPLEYWTSLSPAAPFFGVAWRFAADPKAAGPADAGVAEMSRAFTEQLSKSVKAVAEMTESLTAVAQTRMQTAAKAADAAEVVTAKSMQKSVESAAEIGGAVSDMAFKSVRAAAEVSDTVNTSTRRQVKQATDASEAMGERAQKSAGVAADYADEMVKMAKPSNLFSKAPAMFDDLKMIRGVGPKLERELNQMGIYSFDQISKFTEANLAWVDANLSAFKGRPFRDNWIEQAMSLMKH</sequence>
<protein>
    <recommendedName>
        <fullName evidence="4">NADH-ubiquinone dehydrogenase</fullName>
    </recommendedName>
</protein>
<evidence type="ECO:0008006" key="4">
    <source>
        <dbReference type="Google" id="ProtNLM"/>
    </source>
</evidence>
<feature type="region of interest" description="Disordered" evidence="1">
    <location>
        <begin position="138"/>
        <end position="157"/>
    </location>
</feature>
<dbReference type="KEGG" id="ppru:FDP22_16680"/>
<dbReference type="AlphaFoldDB" id="A0A5B8G3E9"/>
<evidence type="ECO:0000313" key="2">
    <source>
        <dbReference type="EMBL" id="QDL93273.1"/>
    </source>
</evidence>
<accession>A0A5B8G3E9</accession>
<organism evidence="2 3">
    <name type="scientific">Paroceanicella profunda</name>
    <dbReference type="NCBI Taxonomy" id="2579971"/>
    <lineage>
        <taxon>Bacteria</taxon>
        <taxon>Pseudomonadati</taxon>
        <taxon>Pseudomonadota</taxon>
        <taxon>Alphaproteobacteria</taxon>
        <taxon>Rhodobacterales</taxon>
        <taxon>Paracoccaceae</taxon>
        <taxon>Paroceanicella</taxon>
    </lineage>
</organism>
<dbReference type="OrthoDB" id="9807941at2"/>
<dbReference type="RefSeq" id="WP_138579080.1">
    <property type="nucleotide sequence ID" value="NZ_CP040818.1"/>
</dbReference>
<dbReference type="EMBL" id="CP040818">
    <property type="protein sequence ID" value="QDL93273.1"/>
    <property type="molecule type" value="Genomic_DNA"/>
</dbReference>
<reference evidence="2 3" key="1">
    <citation type="submission" date="2019-06" db="EMBL/GenBank/DDBJ databases">
        <title>Genome sequence of Rhodobacteraceae bacterium D4M1.</title>
        <authorList>
            <person name="Cao J."/>
        </authorList>
    </citation>
    <scope>NUCLEOTIDE SEQUENCE [LARGE SCALE GENOMIC DNA]</scope>
    <source>
        <strain evidence="2 3">D4M1</strain>
    </source>
</reference>
<gene>
    <name evidence="2" type="ORF">FDP22_16680</name>
</gene>
<name>A0A5B8G3E9_9RHOB</name>
<evidence type="ECO:0000256" key="1">
    <source>
        <dbReference type="SAM" id="MobiDB-lite"/>
    </source>
</evidence>
<dbReference type="Proteomes" id="UP000305888">
    <property type="component" value="Chromosome"/>
</dbReference>
<proteinExistence type="predicted"/>
<feature type="compositionally biased region" description="Polar residues" evidence="1">
    <location>
        <begin position="138"/>
        <end position="150"/>
    </location>
</feature>
<evidence type="ECO:0000313" key="3">
    <source>
        <dbReference type="Proteomes" id="UP000305888"/>
    </source>
</evidence>
<keyword evidence="3" id="KW-1185">Reference proteome</keyword>